<accession>A0A6H0X578</accession>
<name>A0A6H0X578_BPTWO</name>
<dbReference type="OrthoDB" id="13416at10239"/>
<sequence>MSRAGRLRRRMEKKKVEQEDKSKYIQDGFMNSIQTLMFDFQNKVNAGQVEIKDPNDLYKLFVIYSQMQQLVGDQTEGGGVLPQLSGKQQKVFDEIITENSEDGEIDMKKLSELSEDDITNMIADKEKAMNNDNSETF</sequence>
<organism evidence="1 2">
    <name type="scientific">Staphylococcus phage Twort (strain DSM 17442 / HER 48)</name>
    <name type="common">Bacteriophage Twort</name>
    <dbReference type="NCBI Taxonomy" id="2908167"/>
    <lineage>
        <taxon>Viruses</taxon>
        <taxon>Duplodnaviria</taxon>
        <taxon>Heunggongvirae</taxon>
        <taxon>Uroviricota</taxon>
        <taxon>Caudoviricetes</taxon>
        <taxon>Herelleviridae</taxon>
        <taxon>Twortvirinae</taxon>
        <taxon>Twortvirus</taxon>
        <taxon>Twortvirus twort</taxon>
    </lineage>
</organism>
<dbReference type="RefSeq" id="YP_238725.1">
    <property type="nucleotide sequence ID" value="NC_007021.1"/>
</dbReference>
<protein>
    <submittedName>
        <fullName evidence="1">Uncharacterized protein</fullName>
    </submittedName>
</protein>
<dbReference type="Proteomes" id="UP000503318">
    <property type="component" value="Segment"/>
</dbReference>
<organismHost>
    <name type="scientific">Twortvirus twort</name>
    <dbReference type="NCBI Taxonomy" id="55510"/>
</organismHost>
<proteinExistence type="predicted"/>
<dbReference type="KEGG" id="vg:5130407"/>
<gene>
    <name evidence="1" type="ORF">TwortDSMZ_084</name>
</gene>
<dbReference type="EMBL" id="MT151386">
    <property type="protein sequence ID" value="QIW89084.1"/>
    <property type="molecule type" value="Genomic_DNA"/>
</dbReference>
<reference evidence="1 2" key="1">
    <citation type="submission" date="2020-03" db="EMBL/GenBank/DDBJ databases">
        <title>Variable regions in the genome of staphylococcal bacteriophage Twort.</title>
        <authorList>
            <person name="Glowacka-Rutkowska A."/>
            <person name="Gawor J."/>
            <person name="Lobocka M."/>
        </authorList>
    </citation>
    <scope>NUCLEOTIDE SEQUENCE [LARGE SCALE GENOMIC DNA]</scope>
</reference>
<evidence type="ECO:0000313" key="2">
    <source>
        <dbReference type="Proteomes" id="UP000503318"/>
    </source>
</evidence>
<evidence type="ECO:0000313" key="1">
    <source>
        <dbReference type="EMBL" id="QIW89084.1"/>
    </source>
</evidence>